<dbReference type="PANTHER" id="PTHR37325:SF1">
    <property type="entry name" value="OXIDOREDUCTASE 21 KDA SUBUNIT, PUTATIVE (AFU_ORTHOLOGUE AFUA_4G05910)-RELATED"/>
    <property type="match status" value="1"/>
</dbReference>
<comment type="caution">
    <text evidence="2">The sequence shown here is derived from an EMBL/GenBank/DDBJ whole genome shotgun (WGS) entry which is preliminary data.</text>
</comment>
<dbReference type="InterPro" id="IPR016813">
    <property type="entry name" value="NADH_Ub_cplx-1_21kDa"/>
</dbReference>
<evidence type="ECO:0000313" key="2">
    <source>
        <dbReference type="EMBL" id="PVU90917.1"/>
    </source>
</evidence>
<dbReference type="AlphaFoldDB" id="A0A2T9YEZ3"/>
<organism evidence="2 3">
    <name type="scientific">Smittium simulii</name>
    <dbReference type="NCBI Taxonomy" id="133385"/>
    <lineage>
        <taxon>Eukaryota</taxon>
        <taxon>Fungi</taxon>
        <taxon>Fungi incertae sedis</taxon>
        <taxon>Zoopagomycota</taxon>
        <taxon>Kickxellomycotina</taxon>
        <taxon>Harpellomycetes</taxon>
        <taxon>Harpellales</taxon>
        <taxon>Legeriomycetaceae</taxon>
        <taxon>Smittium</taxon>
    </lineage>
</organism>
<dbReference type="PANTHER" id="PTHR37325">
    <property type="entry name" value="OXIDOREDUCTASE 21 KDA SUBUNIT, PUTATIVE (AFU_ORTHOLOGUE AFUA_4G05910)-RELATED"/>
    <property type="match status" value="1"/>
</dbReference>
<reference evidence="2 3" key="1">
    <citation type="journal article" date="2018" name="MBio">
        <title>Comparative Genomics Reveals the Core Gene Toolbox for the Fungus-Insect Symbiosis.</title>
        <authorList>
            <person name="Wang Y."/>
            <person name="Stata M."/>
            <person name="Wang W."/>
            <person name="Stajich J.E."/>
            <person name="White M.M."/>
            <person name="Moncalvo J.M."/>
        </authorList>
    </citation>
    <scope>NUCLEOTIDE SEQUENCE [LARGE SCALE GENOMIC DNA]</scope>
    <source>
        <strain evidence="2 3">SWE-8-4</strain>
    </source>
</reference>
<gene>
    <name evidence="2" type="ORF">BB561_004652</name>
</gene>
<feature type="region of interest" description="Disordered" evidence="1">
    <location>
        <begin position="29"/>
        <end position="52"/>
    </location>
</feature>
<keyword evidence="3" id="KW-1185">Reference proteome</keyword>
<evidence type="ECO:0000313" key="3">
    <source>
        <dbReference type="Proteomes" id="UP000245383"/>
    </source>
</evidence>
<protein>
    <recommendedName>
        <fullName evidence="4">NADH-ubiquinone oxidoreductase subunit B14.5a</fullName>
    </recommendedName>
</protein>
<accession>A0A2T9YEZ3</accession>
<dbReference type="OrthoDB" id="2093493at2759"/>
<dbReference type="STRING" id="133385.A0A2T9YEZ3"/>
<proteinExistence type="predicted"/>
<sequence>MLDKFWRAVGKRVWIKDYKDSLLHADTFRHPSPLNQPTYKRPTTEASDISKNPYFKRDTRRNYPILAVYTQADVAKLLNKPITQQISTETAETQPEKSESKLPITIDLNSALLSATPYSNTSLPPVPGKAYSYTFSDIQEIEQPGQYYPIYNVN</sequence>
<dbReference type="Proteomes" id="UP000245383">
    <property type="component" value="Unassembled WGS sequence"/>
</dbReference>
<dbReference type="EMBL" id="MBFR01000230">
    <property type="protein sequence ID" value="PVU90917.1"/>
    <property type="molecule type" value="Genomic_DNA"/>
</dbReference>
<evidence type="ECO:0000256" key="1">
    <source>
        <dbReference type="SAM" id="MobiDB-lite"/>
    </source>
</evidence>
<name>A0A2T9YEZ3_9FUNG</name>
<evidence type="ECO:0008006" key="4">
    <source>
        <dbReference type="Google" id="ProtNLM"/>
    </source>
</evidence>